<dbReference type="Proteomes" id="UP001064106">
    <property type="component" value="Unassembled WGS sequence"/>
</dbReference>
<protein>
    <submittedName>
        <fullName evidence="1">Uncharacterized protein</fullName>
    </submittedName>
</protein>
<accession>A0ABT2QY04</accession>
<name>A0ABT2QY04_9GAMM</name>
<reference evidence="1" key="1">
    <citation type="submission" date="2012-09" db="EMBL/GenBank/DDBJ databases">
        <title>Genome Sequence of alkane-degrading Bacterium Alcanivorax balearicus MACL04.</title>
        <authorList>
            <person name="Lai Q."/>
            <person name="Shao Z."/>
        </authorList>
    </citation>
    <scope>NUCLEOTIDE SEQUENCE</scope>
    <source>
        <strain evidence="1">MACL04</strain>
    </source>
</reference>
<organism evidence="1 2">
    <name type="scientific">Alloalcanivorax balearicus MACL04</name>
    <dbReference type="NCBI Taxonomy" id="1177182"/>
    <lineage>
        <taxon>Bacteria</taxon>
        <taxon>Pseudomonadati</taxon>
        <taxon>Pseudomonadota</taxon>
        <taxon>Gammaproteobacteria</taxon>
        <taxon>Oceanospirillales</taxon>
        <taxon>Alcanivoracaceae</taxon>
        <taxon>Alloalcanivorax</taxon>
    </lineage>
</organism>
<comment type="caution">
    <text evidence="1">The sequence shown here is derived from an EMBL/GenBank/DDBJ whole genome shotgun (WGS) entry which is preliminary data.</text>
</comment>
<proteinExistence type="predicted"/>
<gene>
    <name evidence="1" type="ORF">MA04_01700</name>
</gene>
<evidence type="ECO:0000313" key="1">
    <source>
        <dbReference type="EMBL" id="MCU5782400.1"/>
    </source>
</evidence>
<dbReference type="EMBL" id="ARXS01000008">
    <property type="protein sequence ID" value="MCU5782400.1"/>
    <property type="molecule type" value="Genomic_DNA"/>
</dbReference>
<sequence>MLILSLFIEDRKQTMTTKTYVAFPSSETLHRTTDGFIRRMNEGARKAEPETVETIMKTFVEEALGTFFLKPAAMAGLGSGQTRLIRMACDTIAKATGLVVGRSARKMDLEQNQAAARYMDDIRFQSEDGGTWYVAFPIDEALAEKGRQARRLANEGREAEARDALVAYLREMTEVALDWYFEKPVALLHFGPILRKVAAVGIDTTRRASFGVIGKVIPKLERQQLLHSVHYYCGMQMTF</sequence>
<evidence type="ECO:0000313" key="2">
    <source>
        <dbReference type="Proteomes" id="UP001064106"/>
    </source>
</evidence>
<keyword evidence="2" id="KW-1185">Reference proteome</keyword>